<name>A0A8I1KAS5_9PSED</name>
<dbReference type="EMBL" id="JAEKCZ010000035">
    <property type="protein sequence ID" value="MBJ2259740.1"/>
    <property type="molecule type" value="Genomic_DNA"/>
</dbReference>
<comment type="caution">
    <text evidence="1">The sequence shown here is derived from an EMBL/GenBank/DDBJ whole genome shotgun (WGS) entry which is preliminary data.</text>
</comment>
<accession>A0A8I1KAS5</accession>
<dbReference type="Proteomes" id="UP000658390">
    <property type="component" value="Unassembled WGS sequence"/>
</dbReference>
<evidence type="ECO:0000313" key="1">
    <source>
        <dbReference type="EMBL" id="MBJ2259740.1"/>
    </source>
</evidence>
<dbReference type="AlphaFoldDB" id="A0A8I1KAS5"/>
<reference evidence="1" key="1">
    <citation type="submission" date="2020-12" db="EMBL/GenBank/DDBJ databases">
        <title>Antibiotic resistance and phylogeny of Pseudomonas spp. isolated over three decades from chicken meat in the Norwegian food chain.</title>
        <authorList>
            <person name="Moen B."/>
        </authorList>
    </citation>
    <scope>NUCLEOTIDE SEQUENCE</scope>
    <source>
        <strain evidence="1">MF6762</strain>
    </source>
</reference>
<protein>
    <submittedName>
        <fullName evidence="1">Uncharacterized protein</fullName>
    </submittedName>
</protein>
<proteinExistence type="predicted"/>
<organism evidence="1 2">
    <name type="scientific">Pseudomonas psychrophila</name>
    <dbReference type="NCBI Taxonomy" id="122355"/>
    <lineage>
        <taxon>Bacteria</taxon>
        <taxon>Pseudomonadati</taxon>
        <taxon>Pseudomonadota</taxon>
        <taxon>Gammaproteobacteria</taxon>
        <taxon>Pseudomonadales</taxon>
        <taxon>Pseudomonadaceae</taxon>
        <taxon>Pseudomonas</taxon>
    </lineage>
</organism>
<evidence type="ECO:0000313" key="2">
    <source>
        <dbReference type="Proteomes" id="UP000658390"/>
    </source>
</evidence>
<gene>
    <name evidence="1" type="ORF">JFT45_24875</name>
</gene>
<sequence>MSWTDIDNNGRVYSMSHLQPFSHVFRIDDVDITIHFTFGFHCFTDEKGDGKLIFNRGERRNFSPSRWEASKELQPWALKRMLDAHVTMHIDQKRQRRYFAMDLYDYALIFNITKPENTENTLKIMMITAYPVDQWGWSSLPKGKKQNLSWVLGQRAKGITL</sequence>